<feature type="non-terminal residue" evidence="1">
    <location>
        <position position="1"/>
    </location>
</feature>
<protein>
    <submittedName>
        <fullName evidence="1">Putative ovule protein</fullName>
    </submittedName>
</protein>
<name>A0A0V0I8W9_SOLCH</name>
<dbReference type="EMBL" id="GEDG01010099">
    <property type="protein sequence ID" value="JAP28464.1"/>
    <property type="molecule type" value="Transcribed_RNA"/>
</dbReference>
<proteinExistence type="predicted"/>
<accession>A0A0V0I8W9</accession>
<evidence type="ECO:0000313" key="1">
    <source>
        <dbReference type="EMBL" id="JAP28464.1"/>
    </source>
</evidence>
<dbReference type="AlphaFoldDB" id="A0A0V0I8W9"/>
<sequence length="90" mass="10165">AKRRQPRHGCKITDCVQRENPKCRPSTDLPGQDTGQIVQIQESASSESETSSSLPLLMTAKSRHLCEKHIYLPHQFPYFCLAKILISSKI</sequence>
<reference evidence="1" key="1">
    <citation type="submission" date="2015-12" db="EMBL/GenBank/DDBJ databases">
        <title>Gene expression during late stages of embryo sac development: a critical building block for successful pollen-pistil interactions.</title>
        <authorList>
            <person name="Liu Y."/>
            <person name="Joly V."/>
            <person name="Sabar M."/>
            <person name="Matton D.P."/>
        </authorList>
    </citation>
    <scope>NUCLEOTIDE SEQUENCE</scope>
</reference>
<organism evidence="1">
    <name type="scientific">Solanum chacoense</name>
    <name type="common">Chaco potato</name>
    <dbReference type="NCBI Taxonomy" id="4108"/>
    <lineage>
        <taxon>Eukaryota</taxon>
        <taxon>Viridiplantae</taxon>
        <taxon>Streptophyta</taxon>
        <taxon>Embryophyta</taxon>
        <taxon>Tracheophyta</taxon>
        <taxon>Spermatophyta</taxon>
        <taxon>Magnoliopsida</taxon>
        <taxon>eudicotyledons</taxon>
        <taxon>Gunneridae</taxon>
        <taxon>Pentapetalae</taxon>
        <taxon>asterids</taxon>
        <taxon>lamiids</taxon>
        <taxon>Solanales</taxon>
        <taxon>Solanaceae</taxon>
        <taxon>Solanoideae</taxon>
        <taxon>Solaneae</taxon>
        <taxon>Solanum</taxon>
    </lineage>
</organism>